<dbReference type="InterPro" id="IPR005944">
    <property type="entry name" value="Pro_iminopeptidase"/>
</dbReference>
<dbReference type="EMBL" id="NVUK01000013">
    <property type="protein sequence ID" value="PCI77781.1"/>
    <property type="molecule type" value="Genomic_DNA"/>
</dbReference>
<comment type="similarity">
    <text evidence="3 8">Belongs to the peptidase S33 family.</text>
</comment>
<comment type="catalytic activity">
    <reaction evidence="1 8">
        <text>Release of N-terminal proline from a peptide.</text>
        <dbReference type="EC" id="3.4.11.5"/>
    </reaction>
</comment>
<gene>
    <name evidence="11" type="primary">pip</name>
    <name evidence="11" type="ORF">COB21_02605</name>
</gene>
<keyword evidence="9" id="KW-0812">Transmembrane</keyword>
<evidence type="ECO:0000256" key="5">
    <source>
        <dbReference type="ARBA" id="ARBA00022490"/>
    </source>
</evidence>
<evidence type="ECO:0000256" key="6">
    <source>
        <dbReference type="ARBA" id="ARBA00022670"/>
    </source>
</evidence>
<feature type="transmembrane region" description="Helical" evidence="9">
    <location>
        <begin position="20"/>
        <end position="38"/>
    </location>
</feature>
<dbReference type="PANTHER" id="PTHR43722">
    <property type="entry name" value="PROLINE IMINOPEPTIDASE"/>
    <property type="match status" value="1"/>
</dbReference>
<protein>
    <recommendedName>
        <fullName evidence="8">Proline iminopeptidase</fullName>
        <ecNumber evidence="8">3.4.11.5</ecNumber>
    </recommendedName>
</protein>
<dbReference type="PANTHER" id="PTHR43722:SF1">
    <property type="entry name" value="PROLINE IMINOPEPTIDASE"/>
    <property type="match status" value="1"/>
</dbReference>
<evidence type="ECO:0000256" key="2">
    <source>
        <dbReference type="ARBA" id="ARBA00004496"/>
    </source>
</evidence>
<sequence length="379" mass="43318">MRINVARHILYSSKPLLAYRNKSIVFLPLFVLICSLTIKEIDMRILKQFLFIFSIIWSMNLHGDAMTNTTINAHEQGYLKVSDLHEIYYETFGNPEGIPVVVLHGGPGAGCTPAMTRFFDLDTWYVVMLDQRGAMRSKPFACMEENSTQHIIHDLELLRNHLKIDRWACFGGSWGALLAVAYGQSHPDSCLGFVIRSIVLGREQDYLHTLYGMGESFPEAYAAFLAPFSDEEKRDLVSACYDKIIDPDPHVHMQMAKHFLKWVMHGTTPNPDPAVIQSYLENEPMALSMERAFFHFAKHQFFLKENQLLSNMDKISHLPAFIIHGKDDFICKKEQAELLHKNWANSKLWILKDAGHAPVQPHFITAITEAIELLAKDLE</sequence>
<evidence type="ECO:0000256" key="7">
    <source>
        <dbReference type="ARBA" id="ARBA00022801"/>
    </source>
</evidence>
<evidence type="ECO:0000256" key="8">
    <source>
        <dbReference type="RuleBase" id="RU003421"/>
    </source>
</evidence>
<name>A0A2A4X645_UNCAE</name>
<evidence type="ECO:0000256" key="1">
    <source>
        <dbReference type="ARBA" id="ARBA00001585"/>
    </source>
</evidence>
<keyword evidence="4 8" id="KW-0031">Aminopeptidase</keyword>
<dbReference type="EC" id="3.4.11.5" evidence="8"/>
<keyword evidence="7 8" id="KW-0378">Hydrolase</keyword>
<evidence type="ECO:0000256" key="9">
    <source>
        <dbReference type="SAM" id="Phobius"/>
    </source>
</evidence>
<dbReference type="Pfam" id="PF00561">
    <property type="entry name" value="Abhydrolase_1"/>
    <property type="match status" value="1"/>
</dbReference>
<accession>A0A2A4X645</accession>
<dbReference type="GO" id="GO:0006508">
    <property type="term" value="P:proteolysis"/>
    <property type="evidence" value="ECO:0007669"/>
    <property type="project" value="UniProtKB-KW"/>
</dbReference>
<dbReference type="GO" id="GO:0004177">
    <property type="term" value="F:aminopeptidase activity"/>
    <property type="evidence" value="ECO:0007669"/>
    <property type="project" value="UniProtKB-KW"/>
</dbReference>
<comment type="subcellular location">
    <subcellularLocation>
        <location evidence="2">Cytoplasm</location>
    </subcellularLocation>
</comment>
<dbReference type="AlphaFoldDB" id="A0A2A4X645"/>
<keyword evidence="9" id="KW-1133">Transmembrane helix</keyword>
<dbReference type="Gene3D" id="3.40.50.1820">
    <property type="entry name" value="alpha/beta hydrolase"/>
    <property type="match status" value="1"/>
</dbReference>
<proteinExistence type="inferred from homology"/>
<dbReference type="GO" id="GO:0005737">
    <property type="term" value="C:cytoplasm"/>
    <property type="evidence" value="ECO:0007669"/>
    <property type="project" value="UniProtKB-SubCell"/>
</dbReference>
<evidence type="ECO:0000256" key="3">
    <source>
        <dbReference type="ARBA" id="ARBA00010088"/>
    </source>
</evidence>
<reference evidence="12" key="1">
    <citation type="submission" date="2017-08" db="EMBL/GenBank/DDBJ databases">
        <title>A dynamic microbial community with high functional redundancy inhabits the cold, oxic subseafloor aquifer.</title>
        <authorList>
            <person name="Tully B.J."/>
            <person name="Wheat C.G."/>
            <person name="Glazer B.T."/>
            <person name="Huber J.A."/>
        </authorList>
    </citation>
    <scope>NUCLEOTIDE SEQUENCE [LARGE SCALE GENOMIC DNA]</scope>
</reference>
<keyword evidence="6 8" id="KW-0645">Protease</keyword>
<feature type="domain" description="AB hydrolase-1" evidence="10">
    <location>
        <begin position="99"/>
        <end position="357"/>
    </location>
</feature>
<dbReference type="Proteomes" id="UP000218775">
    <property type="component" value="Unassembled WGS sequence"/>
</dbReference>
<evidence type="ECO:0000256" key="4">
    <source>
        <dbReference type="ARBA" id="ARBA00022438"/>
    </source>
</evidence>
<keyword evidence="9" id="KW-0472">Membrane</keyword>
<dbReference type="NCBIfam" id="TIGR01249">
    <property type="entry name" value="pro_imino_pep_1"/>
    <property type="match status" value="1"/>
</dbReference>
<evidence type="ECO:0000313" key="11">
    <source>
        <dbReference type="EMBL" id="PCI77781.1"/>
    </source>
</evidence>
<dbReference type="PRINTS" id="PR00793">
    <property type="entry name" value="PROAMNOPTASE"/>
</dbReference>
<evidence type="ECO:0000313" key="12">
    <source>
        <dbReference type="Proteomes" id="UP000218775"/>
    </source>
</evidence>
<comment type="caution">
    <text evidence="11">The sequence shown here is derived from an EMBL/GenBank/DDBJ whole genome shotgun (WGS) entry which is preliminary data.</text>
</comment>
<dbReference type="InterPro" id="IPR000073">
    <property type="entry name" value="AB_hydrolase_1"/>
</dbReference>
<evidence type="ECO:0000259" key="10">
    <source>
        <dbReference type="Pfam" id="PF00561"/>
    </source>
</evidence>
<keyword evidence="5" id="KW-0963">Cytoplasm</keyword>
<dbReference type="InterPro" id="IPR029058">
    <property type="entry name" value="AB_hydrolase_fold"/>
</dbReference>
<dbReference type="SUPFAM" id="SSF53474">
    <property type="entry name" value="alpha/beta-Hydrolases"/>
    <property type="match status" value="1"/>
</dbReference>
<organism evidence="11 12">
    <name type="scientific">Aerophobetes bacterium</name>
    <dbReference type="NCBI Taxonomy" id="2030807"/>
    <lineage>
        <taxon>Bacteria</taxon>
        <taxon>Candidatus Aerophobota</taxon>
    </lineage>
</organism>
<dbReference type="InterPro" id="IPR002410">
    <property type="entry name" value="Peptidase_S33"/>
</dbReference>